<dbReference type="RefSeq" id="WP_284076809.1">
    <property type="nucleotide sequence ID" value="NZ_JAVLSM010000007.1"/>
</dbReference>
<accession>A0AAE4G8X7</accession>
<gene>
    <name evidence="1" type="ORF">RJN63_10920</name>
</gene>
<name>A0AAE4G8X7_9BURK</name>
<reference evidence="1" key="1">
    <citation type="submission" date="2023-02" db="EMBL/GenBank/DDBJ databases">
        <title>Description of Herbaspirillum huttiense subsp. nephrolepsisexaltata and Herbaspirillum huttiense subsp. lycopersicon.</title>
        <authorList>
            <person name="Poudel M."/>
            <person name="Sharma A."/>
            <person name="Goss E."/>
            <person name="Tapia J.H."/>
            <person name="Harmon C.M."/>
            <person name="Jones J.B."/>
        </authorList>
    </citation>
    <scope>NUCLEOTIDE SEQUENCE</scope>
    <source>
        <strain evidence="1">NC40101</strain>
    </source>
</reference>
<proteinExistence type="predicted"/>
<comment type="caution">
    <text evidence="1">The sequence shown here is derived from an EMBL/GenBank/DDBJ whole genome shotgun (WGS) entry which is preliminary data.</text>
</comment>
<organism evidence="1">
    <name type="scientific">Herbaspirillum huttiense subsp. nephrolepidis</name>
    <dbReference type="NCBI Taxonomy" id="3075126"/>
    <lineage>
        <taxon>Bacteria</taxon>
        <taxon>Pseudomonadati</taxon>
        <taxon>Pseudomonadota</taxon>
        <taxon>Betaproteobacteria</taxon>
        <taxon>Burkholderiales</taxon>
        <taxon>Oxalobacteraceae</taxon>
        <taxon>Herbaspirillum</taxon>
    </lineage>
</organism>
<dbReference type="EMBL" id="JAVRAA010000005">
    <property type="protein sequence ID" value="MDT0337340.1"/>
    <property type="molecule type" value="Genomic_DNA"/>
</dbReference>
<protein>
    <submittedName>
        <fullName evidence="1">Uncharacterized protein</fullName>
    </submittedName>
</protein>
<dbReference type="AlphaFoldDB" id="A0AAE4G8X7"/>
<sequence>MYEAARVRHDELGQETADFPQKFAHFHEALKYVSGTSVSQDGNRPWIRDTTKPALAQFLVIGGNAVYSWEKERFYKTARIRMDIGFDHIAGMLPGEIVAVKYWHHVFDVTSRIYRPLFYIAKTQDFKRHIEEGTFATVFNAALEDFCL</sequence>
<evidence type="ECO:0000313" key="1">
    <source>
        <dbReference type="EMBL" id="MDT0337340.1"/>
    </source>
</evidence>